<evidence type="ECO:0000313" key="4">
    <source>
        <dbReference type="EMBL" id="ESK53047.1"/>
    </source>
</evidence>
<evidence type="ECO:0000256" key="2">
    <source>
        <dbReference type="SAM" id="SignalP"/>
    </source>
</evidence>
<dbReference type="Pfam" id="PF04536">
    <property type="entry name" value="TPM_phosphatase"/>
    <property type="match status" value="1"/>
</dbReference>
<proteinExistence type="predicted"/>
<keyword evidence="1" id="KW-0812">Transmembrane</keyword>
<keyword evidence="1" id="KW-1133">Transmembrane helix</keyword>
<keyword evidence="5" id="KW-1185">Reference proteome</keyword>
<feature type="domain" description="TPM" evidence="3">
    <location>
        <begin position="43"/>
        <end position="166"/>
    </location>
</feature>
<dbReference type="PATRIC" id="fig|1341683.3.peg.155"/>
<keyword evidence="2" id="KW-0732">Signal</keyword>
<evidence type="ECO:0000313" key="5">
    <source>
        <dbReference type="Proteomes" id="UP000018418"/>
    </source>
</evidence>
<evidence type="ECO:0000259" key="3">
    <source>
        <dbReference type="Pfam" id="PF04536"/>
    </source>
</evidence>
<sequence>MLQISRILCLWMLICWSSQLLWADNSAASEVSTIALPVLDQPVIDQAHVLTATEQQALTQKILTVYQQQKAQIGILIVPTTGQQDIFDYAMRVAEQWKLGRSQQDNGLLMVVAINDHHIQILTGYGLEGVLPDVVLSRIIREQMTPLFKQQQYAKGIQAGLDEIIQILNQDPELAKQAANQLKQQHAEALLKQQSYTKMLSYVVVILIVGVVASLIVGDGISAVLAAVATVIAGWVASVGILMSLAAGVIVFFLLITSLAQLIFQLGLSMAAGGTGPQGGGRYRGGGGGFGGGGASGSW</sequence>
<dbReference type="STRING" id="396323.VH98_01070"/>
<protein>
    <recommendedName>
        <fullName evidence="3">TPM domain-containing protein</fullName>
    </recommendedName>
</protein>
<organism evidence="4 5">
    <name type="scientific">Acinetobacter brisouii CIP 110357</name>
    <dbReference type="NCBI Taxonomy" id="1341683"/>
    <lineage>
        <taxon>Bacteria</taxon>
        <taxon>Pseudomonadati</taxon>
        <taxon>Pseudomonadota</taxon>
        <taxon>Gammaproteobacteria</taxon>
        <taxon>Moraxellales</taxon>
        <taxon>Moraxellaceae</taxon>
        <taxon>Acinetobacter</taxon>
    </lineage>
</organism>
<dbReference type="OrthoDB" id="9810918at2"/>
<dbReference type="InterPro" id="IPR007621">
    <property type="entry name" value="TPM_dom"/>
</dbReference>
<comment type="caution">
    <text evidence="4">The sequence shown here is derived from an EMBL/GenBank/DDBJ whole genome shotgun (WGS) entry which is preliminary data.</text>
</comment>
<accession>V2USQ9</accession>
<dbReference type="EMBL" id="AYEU01000001">
    <property type="protein sequence ID" value="ESK53047.1"/>
    <property type="molecule type" value="Genomic_DNA"/>
</dbReference>
<feature type="signal peptide" evidence="2">
    <location>
        <begin position="1"/>
        <end position="23"/>
    </location>
</feature>
<dbReference type="Gene3D" id="3.10.310.50">
    <property type="match status" value="1"/>
</dbReference>
<dbReference type="AlphaFoldDB" id="V2USQ9"/>
<feature type="chain" id="PRO_5004712357" description="TPM domain-containing protein" evidence="2">
    <location>
        <begin position="24"/>
        <end position="299"/>
    </location>
</feature>
<gene>
    <name evidence="4" type="ORF">P255_00157</name>
</gene>
<name>V2USQ9_9GAMM</name>
<dbReference type="Proteomes" id="UP000018418">
    <property type="component" value="Unassembled WGS sequence"/>
</dbReference>
<evidence type="ECO:0000256" key="1">
    <source>
        <dbReference type="SAM" id="Phobius"/>
    </source>
</evidence>
<dbReference type="RefSeq" id="WP_004899031.1">
    <property type="nucleotide sequence ID" value="NZ_BBTI01000003.1"/>
</dbReference>
<keyword evidence="1" id="KW-0472">Membrane</keyword>
<dbReference type="PANTHER" id="PTHR30373:SF2">
    <property type="entry name" value="UPF0603 PROTEIN YGCG"/>
    <property type="match status" value="1"/>
</dbReference>
<reference evidence="4 5" key="1">
    <citation type="submission" date="2013-10" db="EMBL/GenBank/DDBJ databases">
        <title>The Genome Sequence of Acinetobacter brisouii CIP 110357.</title>
        <authorList>
            <consortium name="The Broad Institute Genomics Platform"/>
            <consortium name="The Broad Institute Genome Sequencing Center for Infectious Disease"/>
            <person name="Cerqueira G."/>
            <person name="Feldgarden M."/>
            <person name="Courvalin P."/>
            <person name="Grillot-Courvalin C."/>
            <person name="Clermont D."/>
            <person name="Rocha E."/>
            <person name="Yoon E.-J."/>
            <person name="Nemec A."/>
            <person name="Young S.K."/>
            <person name="Zeng Q."/>
            <person name="Gargeya S."/>
            <person name="Fitzgerald M."/>
            <person name="Abouelleil A."/>
            <person name="Alvarado L."/>
            <person name="Berlin A.M."/>
            <person name="Chapman S.B."/>
            <person name="Gainer-Dewar J."/>
            <person name="Goldberg J."/>
            <person name="Gnerre S."/>
            <person name="Griggs A."/>
            <person name="Gujja S."/>
            <person name="Hansen M."/>
            <person name="Howarth C."/>
            <person name="Imamovic A."/>
            <person name="Ireland A."/>
            <person name="Larimer J."/>
            <person name="McCowan C."/>
            <person name="Murphy C."/>
            <person name="Pearson M."/>
            <person name="Poon T.W."/>
            <person name="Priest M."/>
            <person name="Roberts A."/>
            <person name="Saif S."/>
            <person name="Shea T."/>
            <person name="Sykes S."/>
            <person name="Wortman J."/>
            <person name="Nusbaum C."/>
            <person name="Birren B."/>
        </authorList>
    </citation>
    <scope>NUCLEOTIDE SEQUENCE [LARGE SCALE GENOMIC DNA]</scope>
    <source>
        <strain evidence="4 5">CIP 110357</strain>
    </source>
</reference>
<dbReference type="PANTHER" id="PTHR30373">
    <property type="entry name" value="UPF0603 PROTEIN YGCG"/>
    <property type="match status" value="1"/>
</dbReference>
<dbReference type="HOGENOM" id="CLU_035211_0_1_6"/>
<feature type="transmembrane region" description="Helical" evidence="1">
    <location>
        <begin position="199"/>
        <end position="217"/>
    </location>
</feature>